<dbReference type="SMART" id="SM00387">
    <property type="entry name" value="HATPase_c"/>
    <property type="match status" value="2"/>
</dbReference>
<keyword evidence="3 6" id="KW-0597">Phosphoprotein</keyword>
<dbReference type="GO" id="GO:0005886">
    <property type="term" value="C:plasma membrane"/>
    <property type="evidence" value="ECO:0007669"/>
    <property type="project" value="TreeGrafter"/>
</dbReference>
<dbReference type="Pfam" id="PF00512">
    <property type="entry name" value="HisKA"/>
    <property type="match status" value="2"/>
</dbReference>
<dbReference type="SUPFAM" id="SSF55785">
    <property type="entry name" value="PYP-like sensor domain (PAS domain)"/>
    <property type="match status" value="1"/>
</dbReference>
<dbReference type="GO" id="GO:0009927">
    <property type="term" value="F:histidine phosphotransfer kinase activity"/>
    <property type="evidence" value="ECO:0007669"/>
    <property type="project" value="TreeGrafter"/>
</dbReference>
<dbReference type="InterPro" id="IPR004358">
    <property type="entry name" value="Sig_transdc_His_kin-like_C"/>
</dbReference>
<evidence type="ECO:0000256" key="6">
    <source>
        <dbReference type="PROSITE-ProRule" id="PRU00169"/>
    </source>
</evidence>
<dbReference type="Pfam" id="PF00072">
    <property type="entry name" value="Response_reg"/>
    <property type="match status" value="2"/>
</dbReference>
<dbReference type="InterPro" id="IPR001789">
    <property type="entry name" value="Sig_transdc_resp-reg_receiver"/>
</dbReference>
<feature type="modified residue" description="4-aspartylphosphate" evidence="6">
    <location>
        <position position="787"/>
    </location>
</feature>
<dbReference type="PANTHER" id="PTHR43047">
    <property type="entry name" value="TWO-COMPONENT HISTIDINE PROTEIN KINASE"/>
    <property type="match status" value="1"/>
</dbReference>
<dbReference type="PROSITE" id="PS50046">
    <property type="entry name" value="PHYTOCHROME_2"/>
    <property type="match status" value="1"/>
</dbReference>
<dbReference type="InterPro" id="IPR003661">
    <property type="entry name" value="HisK_dim/P_dom"/>
</dbReference>
<dbReference type="PANTHER" id="PTHR43047:SF72">
    <property type="entry name" value="OSMOSENSING HISTIDINE PROTEIN KINASE SLN1"/>
    <property type="match status" value="1"/>
</dbReference>
<dbReference type="Gene3D" id="3.30.565.10">
    <property type="entry name" value="Histidine kinase-like ATPase, C-terminal domain"/>
    <property type="match status" value="2"/>
</dbReference>
<proteinExistence type="predicted"/>
<keyword evidence="5" id="KW-0418">Kinase</keyword>
<feature type="domain" description="Phytochrome chromophore attachment site" evidence="7">
    <location>
        <begin position="889"/>
        <end position="1082"/>
    </location>
</feature>
<dbReference type="Pfam" id="PF08448">
    <property type="entry name" value="PAS_4"/>
    <property type="match status" value="1"/>
</dbReference>
<feature type="domain" description="Histidine kinase" evidence="8">
    <location>
        <begin position="409"/>
        <end position="634"/>
    </location>
</feature>
<evidence type="ECO:0000313" key="11">
    <source>
        <dbReference type="Proteomes" id="UP000265703"/>
    </source>
</evidence>
<gene>
    <name evidence="10" type="ORF">C1645_832863</name>
</gene>
<dbReference type="Gene3D" id="3.40.50.2300">
    <property type="match status" value="2"/>
</dbReference>
<dbReference type="InterPro" id="IPR035965">
    <property type="entry name" value="PAS-like_dom_sf"/>
</dbReference>
<dbReference type="InterPro" id="IPR013656">
    <property type="entry name" value="PAS_4"/>
</dbReference>
<evidence type="ECO:0000256" key="4">
    <source>
        <dbReference type="ARBA" id="ARBA00022679"/>
    </source>
</evidence>
<reference evidence="10 11" key="1">
    <citation type="submission" date="2018-06" db="EMBL/GenBank/DDBJ databases">
        <title>Comparative genomics reveals the genomic features of Rhizophagus irregularis, R. cerebriforme, R. diaphanum and Gigaspora rosea, and their symbiotic lifestyle signature.</title>
        <authorList>
            <person name="Morin E."/>
            <person name="San Clemente H."/>
            <person name="Chen E.C.H."/>
            <person name="De La Providencia I."/>
            <person name="Hainaut M."/>
            <person name="Kuo A."/>
            <person name="Kohler A."/>
            <person name="Murat C."/>
            <person name="Tang N."/>
            <person name="Roy S."/>
            <person name="Loubradou J."/>
            <person name="Henrissat B."/>
            <person name="Grigoriev I.V."/>
            <person name="Corradi N."/>
            <person name="Roux C."/>
            <person name="Martin F.M."/>
        </authorList>
    </citation>
    <scope>NUCLEOTIDE SEQUENCE [LARGE SCALE GENOMIC DNA]</scope>
    <source>
        <strain evidence="10 11">DAOM 227022</strain>
    </source>
</reference>
<dbReference type="SUPFAM" id="SSF47384">
    <property type="entry name" value="Homodimeric domain of signal transducing histidine kinase"/>
    <property type="match status" value="2"/>
</dbReference>
<dbReference type="PRINTS" id="PR00344">
    <property type="entry name" value="BCTRLSENSOR"/>
</dbReference>
<dbReference type="Gene3D" id="1.10.287.130">
    <property type="match status" value="2"/>
</dbReference>
<dbReference type="CDD" id="cd17574">
    <property type="entry name" value="REC_OmpR"/>
    <property type="match status" value="1"/>
</dbReference>
<feature type="domain" description="Response regulatory" evidence="9">
    <location>
        <begin position="737"/>
        <end position="854"/>
    </location>
</feature>
<dbReference type="InterPro" id="IPR036097">
    <property type="entry name" value="HisK_dim/P_sf"/>
</dbReference>
<dbReference type="InterPro" id="IPR005467">
    <property type="entry name" value="His_kinase_dom"/>
</dbReference>
<dbReference type="FunFam" id="1.10.287.130:FF:000045">
    <property type="entry name" value="Two-component system sensor histidine kinase/response regulator"/>
    <property type="match status" value="1"/>
</dbReference>
<dbReference type="SMART" id="SM00388">
    <property type="entry name" value="HisKA"/>
    <property type="match status" value="2"/>
</dbReference>
<dbReference type="EC" id="2.7.13.3" evidence="2"/>
<feature type="modified residue" description="4-aspartylphosphate" evidence="6">
    <location>
        <position position="1704"/>
    </location>
</feature>
<evidence type="ECO:0000313" key="10">
    <source>
        <dbReference type="EMBL" id="RIA84037.1"/>
    </source>
</evidence>
<dbReference type="Proteomes" id="UP000265703">
    <property type="component" value="Unassembled WGS sequence"/>
</dbReference>
<dbReference type="InterPro" id="IPR036890">
    <property type="entry name" value="HATPase_C_sf"/>
</dbReference>
<dbReference type="Pfam" id="PF01590">
    <property type="entry name" value="GAF"/>
    <property type="match status" value="1"/>
</dbReference>
<organism evidence="10 11">
    <name type="scientific">Glomus cerebriforme</name>
    <dbReference type="NCBI Taxonomy" id="658196"/>
    <lineage>
        <taxon>Eukaryota</taxon>
        <taxon>Fungi</taxon>
        <taxon>Fungi incertae sedis</taxon>
        <taxon>Mucoromycota</taxon>
        <taxon>Glomeromycotina</taxon>
        <taxon>Glomeromycetes</taxon>
        <taxon>Glomerales</taxon>
        <taxon>Glomeraceae</taxon>
        <taxon>Glomus</taxon>
    </lineage>
</organism>
<evidence type="ECO:0000256" key="5">
    <source>
        <dbReference type="ARBA" id="ARBA00022777"/>
    </source>
</evidence>
<dbReference type="InterPro" id="IPR016132">
    <property type="entry name" value="Phyto_chromo_attachment"/>
</dbReference>
<dbReference type="SUPFAM" id="SSF55781">
    <property type="entry name" value="GAF domain-like"/>
    <property type="match status" value="2"/>
</dbReference>
<feature type="domain" description="Response regulatory" evidence="9">
    <location>
        <begin position="1634"/>
        <end position="1772"/>
    </location>
</feature>
<dbReference type="SMART" id="SM00065">
    <property type="entry name" value="GAF"/>
    <property type="match status" value="1"/>
</dbReference>
<comment type="caution">
    <text evidence="10">The sequence shown here is derived from an EMBL/GenBank/DDBJ whole genome shotgun (WGS) entry which is preliminary data.</text>
</comment>
<comment type="catalytic activity">
    <reaction evidence="1">
        <text>ATP + protein L-histidine = ADP + protein N-phospho-L-histidine.</text>
        <dbReference type="EC" id="2.7.13.3"/>
    </reaction>
</comment>
<evidence type="ECO:0000259" key="7">
    <source>
        <dbReference type="PROSITE" id="PS50046"/>
    </source>
</evidence>
<dbReference type="InterPro" id="IPR003018">
    <property type="entry name" value="GAF"/>
</dbReference>
<keyword evidence="11" id="KW-1185">Reference proteome</keyword>
<evidence type="ECO:0000256" key="2">
    <source>
        <dbReference type="ARBA" id="ARBA00012438"/>
    </source>
</evidence>
<dbReference type="PROSITE" id="PS50109">
    <property type="entry name" value="HIS_KIN"/>
    <property type="match status" value="2"/>
</dbReference>
<evidence type="ECO:0000259" key="8">
    <source>
        <dbReference type="PROSITE" id="PS50109"/>
    </source>
</evidence>
<dbReference type="PROSITE" id="PS50110">
    <property type="entry name" value="RESPONSE_REGULATORY"/>
    <property type="match status" value="2"/>
</dbReference>
<dbReference type="CDD" id="cd00082">
    <property type="entry name" value="HisKA"/>
    <property type="match status" value="2"/>
</dbReference>
<dbReference type="FunFam" id="3.30.565.10:FF:000010">
    <property type="entry name" value="Sensor histidine kinase RcsC"/>
    <property type="match status" value="1"/>
</dbReference>
<dbReference type="Pfam" id="PF02518">
    <property type="entry name" value="HATPase_c"/>
    <property type="match status" value="2"/>
</dbReference>
<dbReference type="EMBL" id="QKYT01000522">
    <property type="protein sequence ID" value="RIA84037.1"/>
    <property type="molecule type" value="Genomic_DNA"/>
</dbReference>
<dbReference type="GO" id="GO:0000155">
    <property type="term" value="F:phosphorelay sensor kinase activity"/>
    <property type="evidence" value="ECO:0007669"/>
    <property type="project" value="InterPro"/>
</dbReference>
<dbReference type="CDD" id="cd16922">
    <property type="entry name" value="HATPase_EvgS-ArcB-TorS-like"/>
    <property type="match status" value="1"/>
</dbReference>
<dbReference type="InterPro" id="IPR011006">
    <property type="entry name" value="CheY-like_superfamily"/>
</dbReference>
<feature type="domain" description="Histidine kinase" evidence="8">
    <location>
        <begin position="1119"/>
        <end position="1356"/>
    </location>
</feature>
<dbReference type="OrthoDB" id="5378913at2759"/>
<dbReference type="SUPFAM" id="SSF55874">
    <property type="entry name" value="ATPase domain of HSP90 chaperone/DNA topoisomerase II/histidine kinase"/>
    <property type="match status" value="2"/>
</dbReference>
<dbReference type="STRING" id="658196.A0A397SJ82"/>
<dbReference type="Gene3D" id="3.30.450.40">
    <property type="match status" value="1"/>
</dbReference>
<dbReference type="InterPro" id="IPR003594">
    <property type="entry name" value="HATPase_dom"/>
</dbReference>
<protein>
    <recommendedName>
        <fullName evidence="2">histidine kinase</fullName>
        <ecNumber evidence="2">2.7.13.3</ecNumber>
    </recommendedName>
</protein>
<dbReference type="SUPFAM" id="SSF52172">
    <property type="entry name" value="CheY-like"/>
    <property type="match status" value="2"/>
</dbReference>
<dbReference type="InterPro" id="IPR029016">
    <property type="entry name" value="GAF-like_dom_sf"/>
</dbReference>
<dbReference type="SMART" id="SM00448">
    <property type="entry name" value="REC"/>
    <property type="match status" value="2"/>
</dbReference>
<evidence type="ECO:0000256" key="3">
    <source>
        <dbReference type="ARBA" id="ARBA00022553"/>
    </source>
</evidence>
<accession>A0A397SJ82</accession>
<dbReference type="Gene3D" id="3.30.450.20">
    <property type="entry name" value="PAS domain"/>
    <property type="match status" value="1"/>
</dbReference>
<sequence length="1775" mass="200353">MSFAGTANITEIPNQNEIPIVDLNLIESFDWSSTPLGPMDSWDPTFKSTVKLCIHSVFPIAIYYGPELVHIYNQMWVPILKMKHPQAMGQPFNEVWPEIYEDLKPLFNEVLSTGKGRFEDDRLFLLFRDGYVEETYFSFTFSPIFKENGTVGGIFNASQETTQRILANRRVKTLSELGNRTPGAKSVENACHLVTQTLHEKNTDISYALMYLIENSTVKSSLQPREAHLIATTFDKDLDFQKCEDGVDEITFVPNKSKRDLPENLLETKEIVDLMEIPDEINELLYGDSKFELSHRTGEKYVTKDSLSSWPLHYVTQKNLHITVTLKDKSQAVLFPVKTSSGGKNVLTAIIILGINPHRALDKEYMEFLQLVVGQVCVSLTHGKSREEERKQAEILADLNRQKIMFFQNISHELRTPITLMLSPLDEVISECAPNTIMHSHLSMIQRNTRRLLKLVNTLLQFSRIEAGRMDAIYYEVNIGQLTLELASNFESMAKSLNLDYRIEIPENFDNMMERKTFVDLDMYEKIIFNLCSNAFKHTWNGNVTVKLYADRNENKEIVVMEVSDTGVGIPENEIPNLFQRFYRIESRQSRSHEGTGIGLALIHELITRHGGGIKCTSVVDQGTTFKIWLPTGHEHLPPGRLLFQKDISSGKGGYHMNQENKLFDNKQLYLEEGLQWIQNNGPEFNDDTENYDDMNMDVDNYESNEVDYKGFFTENLENEFSKLDDDPIPLSGSKHVVLLADDNTDMRNYLAGLLRKEFTVYCACDGHEALRKLKNLKNPPDLILSDIMMPNMNGFELLKNIRSDSSTQLIPVILLSAKAGEEASVEGLDKGADDYLTKPFSARELIARVRVNIKLSYLRRQLFQQQRRQAETKQLLFSISNKIHSGFNLQKTLSAAVEEIHSILSADRLLITANEQSEKGDSIIVAFSANDKNEINLEGQTVRFTPERIRLQSDPIIVEKLIKELEKRKLLDVSGEENENEIINIVNKTLATLKNEPSQLLQNDNNNEISTSTPSGLFDNKDLEIAVVPNFYSINVQKCVSLLAVAIKVNKTIWGWIIVHRPPNYNWTDSEKEFLQQISNQISLAITHAKLLEDKLKREAQIEAARAANEAKSQILANTSHELRTPLGAIIGVLSAFEDTALTDDQKDMIQIMTRASDVVLAVVNDILDAAKLEAQKIKLVNRTFDLFDLVEKTIEIFGERAGTKQIELILNCDPNSLPKYVKSDPERLQQILMNLLSNSIKFTEKGQIVLKISMTSHEDIEESSETQAQGQKVGKKTKLYVELCDTGIGIEPAFMKDIFESFSQGDASMTRRQDGTGLGLSICKHLVNINGGDLGVRSELGKGSQFWFTWNVEPLPLTANPVTLISSIPQDSLNEQTSLILSLDVRYKKVLIIDSVETARDSLVKLLNDNVDKVDAFDSCEKGINAVRKLSEKYNESPYDIVFFNVYIENAELVKNSALQLRSICGQDLSIALLVFWSAKGRALGKDLIYQIGGHTAALCKPIMQRRLLDCLHNNDLFKQTDITSPSKHDEREYNSVKSLADIRVERYYHQNRSLDTSKNEKDSMIVEGNQVNDQSADAMIIDQDINVRKETKSRVSDITGDGMIRGVKRNVVDNNSRALKSRSRQITKSKCILCVEDNPINLQVIQHQLAKLGYPTLSATNGQEAVNVMEAELANITPIDDSDNLSDKSNTSPRISLILMDCAMPIMSGFDASKAIRMMQPPLSNVPIIALTASAVQGTRDKCIASGMNDYLTKPLKIGQLKEMLNQWLGDE</sequence>
<keyword evidence="4" id="KW-0808">Transferase</keyword>
<dbReference type="CDD" id="cd17546">
    <property type="entry name" value="REC_hyHK_CKI1_RcsC-like"/>
    <property type="match status" value="1"/>
</dbReference>
<evidence type="ECO:0000256" key="1">
    <source>
        <dbReference type="ARBA" id="ARBA00000085"/>
    </source>
</evidence>
<name>A0A397SJ82_9GLOM</name>
<evidence type="ECO:0000259" key="9">
    <source>
        <dbReference type="PROSITE" id="PS50110"/>
    </source>
</evidence>